<dbReference type="Proteomes" id="UP000467841">
    <property type="component" value="Unassembled WGS sequence"/>
</dbReference>
<dbReference type="EMBL" id="CACVBM020001161">
    <property type="protein sequence ID" value="CAA7035619.1"/>
    <property type="molecule type" value="Genomic_DNA"/>
</dbReference>
<name>A0A6D2JE24_9BRAS</name>
<organism evidence="3 6">
    <name type="scientific">Microthlaspi erraticum</name>
    <dbReference type="NCBI Taxonomy" id="1685480"/>
    <lineage>
        <taxon>Eukaryota</taxon>
        <taxon>Viridiplantae</taxon>
        <taxon>Streptophyta</taxon>
        <taxon>Embryophyta</taxon>
        <taxon>Tracheophyta</taxon>
        <taxon>Spermatophyta</taxon>
        <taxon>Magnoliopsida</taxon>
        <taxon>eudicotyledons</taxon>
        <taxon>Gunneridae</taxon>
        <taxon>Pentapetalae</taxon>
        <taxon>rosids</taxon>
        <taxon>malvids</taxon>
        <taxon>Brassicales</taxon>
        <taxon>Brassicaceae</taxon>
        <taxon>Coluteocarpeae</taxon>
        <taxon>Microthlaspi</taxon>
    </lineage>
</organism>
<evidence type="ECO:0000313" key="3">
    <source>
        <dbReference type="EMBL" id="CAA7035619.1"/>
    </source>
</evidence>
<dbReference type="EMBL" id="CACVBM020001227">
    <property type="protein sequence ID" value="CAA7040274.1"/>
    <property type="molecule type" value="Genomic_DNA"/>
</dbReference>
<protein>
    <submittedName>
        <fullName evidence="3">Uncharacterized protein</fullName>
    </submittedName>
</protein>
<proteinExistence type="predicted"/>
<feature type="region of interest" description="Disordered" evidence="1">
    <location>
        <begin position="1"/>
        <end position="26"/>
    </location>
</feature>
<accession>A0A6D2JE24</accession>
<evidence type="ECO:0000313" key="6">
    <source>
        <dbReference type="Proteomes" id="UP000467841"/>
    </source>
</evidence>
<sequence>MAETRPTAAAAKKRCQKKYGPHERSKITSDEIKDLKALYGVKITTPRKHESAASLRVMFWIDEFHQLCSMKGNNRFPGSFYSSPGHNRTIDKASVGDFDFDRIPKA</sequence>
<evidence type="ECO:0000313" key="2">
    <source>
        <dbReference type="EMBL" id="CAA7024629.1"/>
    </source>
</evidence>
<evidence type="ECO:0000313" key="5">
    <source>
        <dbReference type="EMBL" id="CAA7057388.1"/>
    </source>
</evidence>
<gene>
    <name evidence="2" type="ORF">MERR_LOCUS11864</name>
    <name evidence="3" type="ORF">MERR_LOCUS22854</name>
    <name evidence="4" type="ORF">MERR_LOCUS27509</name>
    <name evidence="5" type="ORF">MERR_LOCUS44624</name>
</gene>
<keyword evidence="6" id="KW-1185">Reference proteome</keyword>
<evidence type="ECO:0000313" key="4">
    <source>
        <dbReference type="EMBL" id="CAA7040274.1"/>
    </source>
</evidence>
<dbReference type="AlphaFoldDB" id="A0A6D2JE24"/>
<dbReference type="EMBL" id="CACVBM020000910">
    <property type="protein sequence ID" value="CAA7024629.1"/>
    <property type="molecule type" value="Genomic_DNA"/>
</dbReference>
<dbReference type="EMBL" id="CACVBM020001686">
    <property type="protein sequence ID" value="CAA7057388.1"/>
    <property type="molecule type" value="Genomic_DNA"/>
</dbReference>
<reference evidence="3 6" key="1">
    <citation type="submission" date="2020-01" db="EMBL/GenBank/DDBJ databases">
        <authorList>
            <person name="Mishra B."/>
        </authorList>
    </citation>
    <scope>NUCLEOTIDE SEQUENCE [LARGE SCALE GENOMIC DNA]</scope>
</reference>
<evidence type="ECO:0000256" key="1">
    <source>
        <dbReference type="SAM" id="MobiDB-lite"/>
    </source>
</evidence>